<dbReference type="OrthoDB" id="542013at2759"/>
<accession>A0A8I3AAG2</accession>
<organism evidence="1 2">
    <name type="scientific">Boletus reticuloceps</name>
    <dbReference type="NCBI Taxonomy" id="495285"/>
    <lineage>
        <taxon>Eukaryota</taxon>
        <taxon>Fungi</taxon>
        <taxon>Dikarya</taxon>
        <taxon>Basidiomycota</taxon>
        <taxon>Agaricomycotina</taxon>
        <taxon>Agaricomycetes</taxon>
        <taxon>Agaricomycetidae</taxon>
        <taxon>Boletales</taxon>
        <taxon>Boletineae</taxon>
        <taxon>Boletaceae</taxon>
        <taxon>Boletoideae</taxon>
        <taxon>Boletus</taxon>
    </lineage>
</organism>
<evidence type="ECO:0000313" key="1">
    <source>
        <dbReference type="EMBL" id="KAG6377941.1"/>
    </source>
</evidence>
<keyword evidence="2" id="KW-1185">Reference proteome</keyword>
<evidence type="ECO:0000313" key="2">
    <source>
        <dbReference type="Proteomes" id="UP000683000"/>
    </source>
</evidence>
<sequence>MELVYDAIDERDSEDHMKGAYVSNAGVAESSDFVISEEGKPMQDDLWRVIEILTKQASQLRSIVQQYLV</sequence>
<proteinExistence type="predicted"/>
<protein>
    <submittedName>
        <fullName evidence="1">Uncharacterized protein</fullName>
    </submittedName>
</protein>
<comment type="caution">
    <text evidence="1">The sequence shown here is derived from an EMBL/GenBank/DDBJ whole genome shotgun (WGS) entry which is preliminary data.</text>
</comment>
<name>A0A8I3AAG2_9AGAM</name>
<dbReference type="Proteomes" id="UP000683000">
    <property type="component" value="Unassembled WGS sequence"/>
</dbReference>
<reference evidence="1" key="1">
    <citation type="submission" date="2021-03" db="EMBL/GenBank/DDBJ databases">
        <title>Evolutionary innovations through gain and loss of genes in the ectomycorrhizal Boletales.</title>
        <authorList>
            <person name="Wu G."/>
            <person name="Miyauchi S."/>
            <person name="Morin E."/>
            <person name="Yang Z.-L."/>
            <person name="Xu J."/>
            <person name="Martin F.M."/>
        </authorList>
    </citation>
    <scope>NUCLEOTIDE SEQUENCE</scope>
    <source>
        <strain evidence="1">BR01</strain>
    </source>
</reference>
<dbReference type="EMBL" id="JAGFBS010000008">
    <property type="protein sequence ID" value="KAG6377941.1"/>
    <property type="molecule type" value="Genomic_DNA"/>
</dbReference>
<gene>
    <name evidence="1" type="ORF">JVT61DRAFT_14734</name>
</gene>
<dbReference type="AlphaFoldDB" id="A0A8I3AAG2"/>